<comment type="caution">
    <text evidence="2">The sequence shown here is derived from an EMBL/GenBank/DDBJ whole genome shotgun (WGS) entry which is preliminary data.</text>
</comment>
<reference evidence="2" key="1">
    <citation type="submission" date="2020-06" db="EMBL/GenBank/DDBJ databases">
        <authorList>
            <person name="Li T."/>
            <person name="Hu X."/>
            <person name="Zhang T."/>
            <person name="Song X."/>
            <person name="Zhang H."/>
            <person name="Dai N."/>
            <person name="Sheng W."/>
            <person name="Hou X."/>
            <person name="Wei L."/>
        </authorList>
    </citation>
    <scope>NUCLEOTIDE SEQUENCE</scope>
    <source>
        <strain evidence="2">G02</strain>
        <tissue evidence="2">Leaf</tissue>
    </source>
</reference>
<evidence type="ECO:0000313" key="2">
    <source>
        <dbReference type="EMBL" id="KAL0367250.1"/>
    </source>
</evidence>
<protein>
    <recommendedName>
        <fullName evidence="1">Myb/SANT-like domain-containing protein</fullName>
    </recommendedName>
</protein>
<dbReference type="PANTHER" id="PTHR46250:SF15">
    <property type="entry name" value="OS01G0523800 PROTEIN"/>
    <property type="match status" value="1"/>
</dbReference>
<dbReference type="EMBL" id="JACGWJ010000015">
    <property type="protein sequence ID" value="KAL0367250.1"/>
    <property type="molecule type" value="Genomic_DNA"/>
</dbReference>
<dbReference type="Pfam" id="PF12776">
    <property type="entry name" value="Myb_DNA-bind_3"/>
    <property type="match status" value="1"/>
</dbReference>
<dbReference type="PANTHER" id="PTHR46250">
    <property type="entry name" value="MYB/SANT-LIKE DNA-BINDING DOMAIN PROTEIN-RELATED"/>
    <property type="match status" value="1"/>
</dbReference>
<reference evidence="2" key="2">
    <citation type="journal article" date="2024" name="Plant">
        <title>Genomic evolution and insights into agronomic trait innovations of Sesamum species.</title>
        <authorList>
            <person name="Miao H."/>
            <person name="Wang L."/>
            <person name="Qu L."/>
            <person name="Liu H."/>
            <person name="Sun Y."/>
            <person name="Le M."/>
            <person name="Wang Q."/>
            <person name="Wei S."/>
            <person name="Zheng Y."/>
            <person name="Lin W."/>
            <person name="Duan Y."/>
            <person name="Cao H."/>
            <person name="Xiong S."/>
            <person name="Wang X."/>
            <person name="Wei L."/>
            <person name="Li C."/>
            <person name="Ma Q."/>
            <person name="Ju M."/>
            <person name="Zhao R."/>
            <person name="Li G."/>
            <person name="Mu C."/>
            <person name="Tian Q."/>
            <person name="Mei H."/>
            <person name="Zhang T."/>
            <person name="Gao T."/>
            <person name="Zhang H."/>
        </authorList>
    </citation>
    <scope>NUCLEOTIDE SEQUENCE</scope>
    <source>
        <strain evidence="2">G02</strain>
    </source>
</reference>
<accession>A0AAW2QHA6</accession>
<feature type="domain" description="Myb/SANT-like" evidence="1">
    <location>
        <begin position="6"/>
        <end position="83"/>
    </location>
</feature>
<dbReference type="InterPro" id="IPR024752">
    <property type="entry name" value="Myb/SANT-like_dom"/>
</dbReference>
<gene>
    <name evidence="2" type="ORF">Sradi_3615100</name>
</gene>
<name>A0AAW2QHA6_SESRA</name>
<sequence length="238" mass="27764">MLAASGWKCDNGFRNGYLVQLEAHMSRTFPNCDLKAKPQISSKMHVWKKQYSTLRTMFSKSGLGWDESRNMIVVEDDNAWDDYVKLDRTAKGMRFKSWSWYSAWSEIFGKDQAKETEGRTPLLMLSRCGRRNNDVMKNVTLPRQSGILKQLMDMFSSFCETANNCIGALTRCLQTEFGTPEQRELILDVVHELNEFDENTHLKGARRLMIEPKEMELFFKLSKESRIKMVRMIVDENF</sequence>
<dbReference type="AlphaFoldDB" id="A0AAW2QHA6"/>
<evidence type="ECO:0000259" key="1">
    <source>
        <dbReference type="Pfam" id="PF12776"/>
    </source>
</evidence>
<proteinExistence type="predicted"/>
<organism evidence="2">
    <name type="scientific">Sesamum radiatum</name>
    <name type="common">Black benniseed</name>
    <dbReference type="NCBI Taxonomy" id="300843"/>
    <lineage>
        <taxon>Eukaryota</taxon>
        <taxon>Viridiplantae</taxon>
        <taxon>Streptophyta</taxon>
        <taxon>Embryophyta</taxon>
        <taxon>Tracheophyta</taxon>
        <taxon>Spermatophyta</taxon>
        <taxon>Magnoliopsida</taxon>
        <taxon>eudicotyledons</taxon>
        <taxon>Gunneridae</taxon>
        <taxon>Pentapetalae</taxon>
        <taxon>asterids</taxon>
        <taxon>lamiids</taxon>
        <taxon>Lamiales</taxon>
        <taxon>Pedaliaceae</taxon>
        <taxon>Sesamum</taxon>
    </lineage>
</organism>